<feature type="compositionally biased region" description="Polar residues" evidence="1">
    <location>
        <begin position="43"/>
        <end position="62"/>
    </location>
</feature>
<feature type="compositionally biased region" description="Polar residues" evidence="1">
    <location>
        <begin position="284"/>
        <end position="294"/>
    </location>
</feature>
<gene>
    <name evidence="2" type="ORF">PG994_011788</name>
</gene>
<organism evidence="2 3">
    <name type="scientific">Apiospora phragmitis</name>
    <dbReference type="NCBI Taxonomy" id="2905665"/>
    <lineage>
        <taxon>Eukaryota</taxon>
        <taxon>Fungi</taxon>
        <taxon>Dikarya</taxon>
        <taxon>Ascomycota</taxon>
        <taxon>Pezizomycotina</taxon>
        <taxon>Sordariomycetes</taxon>
        <taxon>Xylariomycetidae</taxon>
        <taxon>Amphisphaeriales</taxon>
        <taxon>Apiosporaceae</taxon>
        <taxon>Apiospora</taxon>
    </lineage>
</organism>
<evidence type="ECO:0000313" key="3">
    <source>
        <dbReference type="Proteomes" id="UP001480595"/>
    </source>
</evidence>
<dbReference type="RefSeq" id="XP_066712307.1">
    <property type="nucleotide sequence ID" value="XM_066863197.1"/>
</dbReference>
<comment type="caution">
    <text evidence="2">The sequence shown here is derived from an EMBL/GenBank/DDBJ whole genome shotgun (WGS) entry which is preliminary data.</text>
</comment>
<sequence length="467" mass="50386">MPGGKMKHVLGPGGLLSSQEKPPGDSSRASSAISDEDDVDGPQNLQWHPSEISSPRSACSRSNADRANGQLPTAQETREEDFSDEAGAFITSGKTSNPPGLGHEQDQASMNASESDVHENLVRSEELQFSDDIDDSKSEESIKSFGDEEYTPSQRLTGTRSQSSQKAQRVSTRSAKQNPVRAGDVRNSKDRDHTSTQRGHKEEPDIVQATSAGKAGAGRRKPQKAASQSFARATSSEHSIDDTPTTQRQQHEEQGARSLPFKRRVAKKPFTGSEGYDKAPLSKVHTTILASTDSKTGVKGKKTAAAQTHSTLQKGPDVINQDDPFEIEGSPEPDNKQGPATGRSRKTANPRANSQGVRRFSQNQHAVSGAKTATSRKGKSALKHTQEILYNDIVDDDDPPSRLGTSITKPNSKKRRSSPQVYGSRPKKPKGPQIDFPCEDGGGNPAQSSSKDCTDSKQYSRAETRTS</sequence>
<evidence type="ECO:0000256" key="1">
    <source>
        <dbReference type="SAM" id="MobiDB-lite"/>
    </source>
</evidence>
<dbReference type="GeneID" id="92096260"/>
<proteinExistence type="predicted"/>
<feature type="region of interest" description="Disordered" evidence="1">
    <location>
        <begin position="1"/>
        <end position="467"/>
    </location>
</feature>
<feature type="compositionally biased region" description="Basic and acidic residues" evidence="1">
    <location>
        <begin position="115"/>
        <end position="126"/>
    </location>
</feature>
<dbReference type="Proteomes" id="UP001480595">
    <property type="component" value="Unassembled WGS sequence"/>
</dbReference>
<feature type="compositionally biased region" description="Basic and acidic residues" evidence="1">
    <location>
        <begin position="183"/>
        <end position="204"/>
    </location>
</feature>
<feature type="compositionally biased region" description="Basic and acidic residues" evidence="1">
    <location>
        <begin position="135"/>
        <end position="146"/>
    </location>
</feature>
<feature type="compositionally biased region" description="Polar residues" evidence="1">
    <location>
        <begin position="225"/>
        <end position="248"/>
    </location>
</feature>
<dbReference type="EMBL" id="JAQQWL010000011">
    <property type="protein sequence ID" value="KAK8050058.1"/>
    <property type="molecule type" value="Genomic_DNA"/>
</dbReference>
<feature type="compositionally biased region" description="Basic and acidic residues" evidence="1">
    <location>
        <begin position="452"/>
        <end position="467"/>
    </location>
</feature>
<keyword evidence="3" id="KW-1185">Reference proteome</keyword>
<reference evidence="2 3" key="1">
    <citation type="submission" date="2023-01" db="EMBL/GenBank/DDBJ databases">
        <title>Analysis of 21 Apiospora genomes using comparative genomics revels a genus with tremendous synthesis potential of carbohydrate active enzymes and secondary metabolites.</title>
        <authorList>
            <person name="Sorensen T."/>
        </authorList>
    </citation>
    <scope>NUCLEOTIDE SEQUENCE [LARGE SCALE GENOMIC DNA]</scope>
    <source>
        <strain evidence="2 3">CBS 135458</strain>
    </source>
</reference>
<accession>A0ABR1TWD0</accession>
<feature type="compositionally biased region" description="Polar residues" evidence="1">
    <location>
        <begin position="350"/>
        <end position="373"/>
    </location>
</feature>
<protein>
    <submittedName>
        <fullName evidence="2">Uncharacterized protein</fullName>
    </submittedName>
</protein>
<feature type="compositionally biased region" description="Polar residues" evidence="1">
    <location>
        <begin position="151"/>
        <end position="177"/>
    </location>
</feature>
<name>A0ABR1TWD0_9PEZI</name>
<evidence type="ECO:0000313" key="2">
    <source>
        <dbReference type="EMBL" id="KAK8050058.1"/>
    </source>
</evidence>